<keyword evidence="2" id="KW-1185">Reference proteome</keyword>
<dbReference type="InterPro" id="IPR011990">
    <property type="entry name" value="TPR-like_helical_dom_sf"/>
</dbReference>
<name>A0A937F5G3_9BACT</name>
<dbReference type="Gene3D" id="1.25.40.10">
    <property type="entry name" value="Tetratricopeptide repeat domain"/>
    <property type="match status" value="1"/>
</dbReference>
<dbReference type="PANTHER" id="PTHR37841">
    <property type="entry name" value="GLR2918 PROTEIN"/>
    <property type="match status" value="1"/>
</dbReference>
<evidence type="ECO:0000313" key="1">
    <source>
        <dbReference type="EMBL" id="MBL3656777.1"/>
    </source>
</evidence>
<protein>
    <submittedName>
        <fullName evidence="1">WG repeat-containing protein</fullName>
    </submittedName>
</protein>
<dbReference type="Pfam" id="PF14903">
    <property type="entry name" value="WG_beta_rep"/>
    <property type="match status" value="1"/>
</dbReference>
<gene>
    <name evidence="1" type="ORF">JL102_11590</name>
</gene>
<comment type="caution">
    <text evidence="1">The sequence shown here is derived from an EMBL/GenBank/DDBJ whole genome shotgun (WGS) entry which is preliminary data.</text>
</comment>
<organism evidence="1 2">
    <name type="scientific">Fulvivirga sediminis</name>
    <dbReference type="NCBI Taxonomy" id="2803949"/>
    <lineage>
        <taxon>Bacteria</taxon>
        <taxon>Pseudomonadati</taxon>
        <taxon>Bacteroidota</taxon>
        <taxon>Cytophagia</taxon>
        <taxon>Cytophagales</taxon>
        <taxon>Fulvivirgaceae</taxon>
        <taxon>Fulvivirga</taxon>
    </lineage>
</organism>
<evidence type="ECO:0000313" key="2">
    <source>
        <dbReference type="Proteomes" id="UP000659388"/>
    </source>
</evidence>
<dbReference type="RefSeq" id="WP_202244575.1">
    <property type="nucleotide sequence ID" value="NZ_JAESIY010000006.1"/>
</dbReference>
<proteinExistence type="predicted"/>
<dbReference type="Proteomes" id="UP000659388">
    <property type="component" value="Unassembled WGS sequence"/>
</dbReference>
<accession>A0A937F5G3</accession>
<dbReference type="InterPro" id="IPR032774">
    <property type="entry name" value="WG_beta_rep"/>
</dbReference>
<dbReference type="PANTHER" id="PTHR37841:SF1">
    <property type="entry name" value="DUF3298 DOMAIN-CONTAINING PROTEIN"/>
    <property type="match status" value="1"/>
</dbReference>
<dbReference type="EMBL" id="JAESIY010000006">
    <property type="protein sequence ID" value="MBL3656777.1"/>
    <property type="molecule type" value="Genomic_DNA"/>
</dbReference>
<dbReference type="AlphaFoldDB" id="A0A937F5G3"/>
<reference evidence="1" key="1">
    <citation type="submission" date="2021-01" db="EMBL/GenBank/DDBJ databases">
        <title>Fulvivirga kasyanovii gen. nov., sp nov., a novel member of the phylum Bacteroidetes isolated from seawater in a mussel farm.</title>
        <authorList>
            <person name="Zhao L.-H."/>
            <person name="Wang Z.-J."/>
        </authorList>
    </citation>
    <scope>NUCLEOTIDE SEQUENCE</scope>
    <source>
        <strain evidence="1">2943</strain>
    </source>
</reference>
<sequence>MRIFLIIVFSSISYSLQAQVGLSGRAMNQFEKGNEIKAEELLLKALQKDSTLSSPYYVKAFILYETDSLYQQIDSAYYYVKQSLAHFAKMDEKSILKHKREGVDSLSIMALEKKIDSVAYKRAEEVNTEASYMYFIEYYQGAPQEKEAVENRNALAYIKANKENTYESYRKFIEKYPEAKQVVEAEEKFERLYYDKSTQDEQLDSYLSFLKKNPDTPYRNEAEQNIFQIVTADNQPQSYRRFIGMFNKGAARKKAIDFLYHILKQRVEELDKHLINDSLKYIDKWDKRVIFPIRENGKYGFMDASGELVITPILTSVGEEMLCGNLDNGIYKAEGGLYAINNAPVYKGKLDAWDDLGGGLVKIEYSGKYGVIHKAGYTVLPIEYDAIKVVDSTFIQYKKGSFWGISTYSGRILTKPLFNDIIWQGDFVVLENGNKYSLKNIDNLLNAANGALLYFDMPYDDFQWRGGDIMWVERGDAEALFNTNLEQVTPLSPQKISMLEKGFYIEKGAEKYVMREDFSVIDVDSIQLASFNKYWGALSHSGYYSLYNIQREQLEKQHIDSVALIGNHFAVSYSSDSVFLHTPDSSVQINKGDKLSLIPATDSNEYVIRQGVGGQVIIDERGKSIYTGSFQEAKALGNQMIIISKMNKGLISNEGKSLLPFVYEAIGNYNDGYISLLRNKKFGIYNYKKELLIPSEYNQNIRPYNQSLLIVGEQGGLGFVDVNNQKFGETSFDEITYWNDSVALVKEDLVWKLYDIYHNEIVNNDIKSIHFVKQVDQESVAIFLKESGYGVYSSLVGEVLPPTFNDIINIGTADTPVYFTEKHVVEAELYIAIYYSQKGNMLYKQVYEPEEYAEIYCDN</sequence>